<dbReference type="GeneID" id="20230272"/>
<evidence type="ECO:0000313" key="8">
    <source>
        <dbReference type="EMBL" id="ESO85672.1"/>
    </source>
</evidence>
<evidence type="ECO:0000256" key="3">
    <source>
        <dbReference type="ARBA" id="ARBA00022536"/>
    </source>
</evidence>
<dbReference type="PROSITE" id="PS01187">
    <property type="entry name" value="EGF_CA"/>
    <property type="match status" value="1"/>
</dbReference>
<dbReference type="OMA" id="NCACDAG"/>
<dbReference type="KEGG" id="lgi:LOTGIDRAFT_107831"/>
<evidence type="ECO:0000259" key="7">
    <source>
        <dbReference type="PROSITE" id="PS50026"/>
    </source>
</evidence>
<dbReference type="Pfam" id="PF07645">
    <property type="entry name" value="EGF_CA"/>
    <property type="match status" value="2"/>
</dbReference>
<evidence type="ECO:0000256" key="5">
    <source>
        <dbReference type="ARBA" id="ARBA00023180"/>
    </source>
</evidence>
<feature type="domain" description="EGF-like" evidence="7">
    <location>
        <begin position="48"/>
        <end position="89"/>
    </location>
</feature>
<dbReference type="Gene3D" id="2.10.25.10">
    <property type="entry name" value="Laminin"/>
    <property type="match status" value="2"/>
</dbReference>
<keyword evidence="9" id="KW-1185">Reference proteome</keyword>
<keyword evidence="5" id="KW-0325">Glycoprotein</keyword>
<dbReference type="InterPro" id="IPR001881">
    <property type="entry name" value="EGF-like_Ca-bd_dom"/>
</dbReference>
<organism evidence="8 9">
    <name type="scientific">Lottia gigantea</name>
    <name type="common">Giant owl limpet</name>
    <dbReference type="NCBI Taxonomy" id="225164"/>
    <lineage>
        <taxon>Eukaryota</taxon>
        <taxon>Metazoa</taxon>
        <taxon>Spiralia</taxon>
        <taxon>Lophotrochozoa</taxon>
        <taxon>Mollusca</taxon>
        <taxon>Gastropoda</taxon>
        <taxon>Patellogastropoda</taxon>
        <taxon>Lottioidea</taxon>
        <taxon>Lottiidae</taxon>
        <taxon>Lottia</taxon>
    </lineage>
</organism>
<dbReference type="PROSITE" id="PS00010">
    <property type="entry name" value="ASX_HYDROXYL"/>
    <property type="match status" value="1"/>
</dbReference>
<evidence type="ECO:0000313" key="9">
    <source>
        <dbReference type="Proteomes" id="UP000030746"/>
    </source>
</evidence>
<dbReference type="InterPro" id="IPR018097">
    <property type="entry name" value="EGF_Ca-bd_CS"/>
</dbReference>
<sequence>CNDNVDECSASDKNDCASNTDCKDTDGSFIYGTCTCKDGWAGATCNDNVDECQQTTTCNSVPNSKCEDLQGSFNCKCNAGYVKVNDKCEGRLYFRS</sequence>
<feature type="disulfide bond" evidence="6">
    <location>
        <begin position="36"/>
        <end position="45"/>
    </location>
</feature>
<dbReference type="CTD" id="20230272"/>
<dbReference type="GO" id="GO:0005509">
    <property type="term" value="F:calcium ion binding"/>
    <property type="evidence" value="ECO:0007669"/>
    <property type="project" value="InterPro"/>
</dbReference>
<dbReference type="PROSITE" id="PS50026">
    <property type="entry name" value="EGF_3"/>
    <property type="match status" value="2"/>
</dbReference>
<reference evidence="8 9" key="1">
    <citation type="journal article" date="2013" name="Nature">
        <title>Insights into bilaterian evolution from three spiralian genomes.</title>
        <authorList>
            <person name="Simakov O."/>
            <person name="Marletaz F."/>
            <person name="Cho S.J."/>
            <person name="Edsinger-Gonzales E."/>
            <person name="Havlak P."/>
            <person name="Hellsten U."/>
            <person name="Kuo D.H."/>
            <person name="Larsson T."/>
            <person name="Lv J."/>
            <person name="Arendt D."/>
            <person name="Savage R."/>
            <person name="Osoegawa K."/>
            <person name="de Jong P."/>
            <person name="Grimwood J."/>
            <person name="Chapman J.A."/>
            <person name="Shapiro H."/>
            <person name="Aerts A."/>
            <person name="Otillar R.P."/>
            <person name="Terry A.Y."/>
            <person name="Boore J.L."/>
            <person name="Grigoriev I.V."/>
            <person name="Lindberg D.R."/>
            <person name="Seaver E.C."/>
            <person name="Weisblat D.A."/>
            <person name="Putnam N.H."/>
            <person name="Rokhsar D.S."/>
        </authorList>
    </citation>
    <scope>NUCLEOTIDE SEQUENCE [LARGE SCALE GENOMIC DNA]</scope>
</reference>
<dbReference type="Proteomes" id="UP000030746">
    <property type="component" value="Unassembled WGS sequence"/>
</dbReference>
<dbReference type="PANTHER" id="PTHR24040:SF16">
    <property type="entry name" value="FIBRILLIN-2-LIKE PROTEIN"/>
    <property type="match status" value="1"/>
</dbReference>
<dbReference type="SMART" id="SM00181">
    <property type="entry name" value="EGF"/>
    <property type="match status" value="2"/>
</dbReference>
<evidence type="ECO:0000256" key="2">
    <source>
        <dbReference type="ARBA" id="ARBA00022525"/>
    </source>
</evidence>
<name>V3ZMY0_LOTGI</name>
<proteinExistence type="predicted"/>
<accession>V3ZMY0</accession>
<keyword evidence="4 6" id="KW-1015">Disulfide bond</keyword>
<dbReference type="PANTHER" id="PTHR24040">
    <property type="entry name" value="LAMININ G-LIKE DOMAIN-CONTAINING PROTEIN"/>
    <property type="match status" value="1"/>
</dbReference>
<gene>
    <name evidence="8" type="ORF">LOTGIDRAFT_107831</name>
</gene>
<protein>
    <recommendedName>
        <fullName evidence="7">EGF-like domain-containing protein</fullName>
    </recommendedName>
</protein>
<dbReference type="PROSITE" id="PS01186">
    <property type="entry name" value="EGF_2"/>
    <property type="match status" value="2"/>
</dbReference>
<dbReference type="AlphaFoldDB" id="V3ZMY0"/>
<evidence type="ECO:0000256" key="6">
    <source>
        <dbReference type="PROSITE-ProRule" id="PRU00076"/>
    </source>
</evidence>
<dbReference type="InterPro" id="IPR000742">
    <property type="entry name" value="EGF"/>
</dbReference>
<dbReference type="RefSeq" id="XP_009063910.1">
    <property type="nucleotide sequence ID" value="XM_009065662.1"/>
</dbReference>
<dbReference type="SMART" id="SM00179">
    <property type="entry name" value="EGF_CA"/>
    <property type="match status" value="2"/>
</dbReference>
<evidence type="ECO:0000256" key="4">
    <source>
        <dbReference type="ARBA" id="ARBA00023157"/>
    </source>
</evidence>
<dbReference type="InterPro" id="IPR000152">
    <property type="entry name" value="EGF-type_Asp/Asn_hydroxyl_site"/>
</dbReference>
<keyword evidence="3 6" id="KW-0245">EGF-like domain</keyword>
<dbReference type="PROSITE" id="PS00022">
    <property type="entry name" value="EGF_1"/>
    <property type="match status" value="1"/>
</dbReference>
<comment type="subcellular location">
    <subcellularLocation>
        <location evidence="1">Secreted</location>
    </subcellularLocation>
</comment>
<feature type="domain" description="EGF-like" evidence="7">
    <location>
        <begin position="4"/>
        <end position="46"/>
    </location>
</feature>
<evidence type="ECO:0000256" key="1">
    <source>
        <dbReference type="ARBA" id="ARBA00004613"/>
    </source>
</evidence>
<dbReference type="OrthoDB" id="6157673at2759"/>
<feature type="non-terminal residue" evidence="8">
    <location>
        <position position="1"/>
    </location>
</feature>
<dbReference type="InterPro" id="IPR051145">
    <property type="entry name" value="GAS-SHBG-PROS"/>
</dbReference>
<feature type="disulfide bond" evidence="6">
    <location>
        <begin position="58"/>
        <end position="75"/>
    </location>
</feature>
<dbReference type="HOGENOM" id="CLU_2365570_0_0_1"/>
<dbReference type="GO" id="GO:0005576">
    <property type="term" value="C:extracellular region"/>
    <property type="evidence" value="ECO:0007669"/>
    <property type="project" value="UniProtKB-SubCell"/>
</dbReference>
<dbReference type="SUPFAM" id="SSF57196">
    <property type="entry name" value="EGF/Laminin"/>
    <property type="match status" value="1"/>
</dbReference>
<dbReference type="EMBL" id="KB203274">
    <property type="protein sequence ID" value="ESO85672.1"/>
    <property type="molecule type" value="Genomic_DNA"/>
</dbReference>
<keyword evidence="2" id="KW-0964">Secreted</keyword>
<comment type="caution">
    <text evidence="6">Lacks conserved residue(s) required for the propagation of feature annotation.</text>
</comment>
<dbReference type="InterPro" id="IPR049883">
    <property type="entry name" value="NOTCH1_EGF-like"/>
</dbReference>